<reference evidence="2 3" key="1">
    <citation type="journal article" date="2007" name="Nature">
        <title>Evolution of genes and genomes on the Drosophila phylogeny.</title>
        <authorList>
            <consortium name="Drosophila 12 Genomes Consortium"/>
            <person name="Clark A.G."/>
            <person name="Eisen M.B."/>
            <person name="Smith D.R."/>
            <person name="Bergman C.M."/>
            <person name="Oliver B."/>
            <person name="Markow T.A."/>
            <person name="Kaufman T.C."/>
            <person name="Kellis M."/>
            <person name="Gelbart W."/>
            <person name="Iyer V.N."/>
            <person name="Pollard D.A."/>
            <person name="Sackton T.B."/>
            <person name="Larracuente A.M."/>
            <person name="Singh N.D."/>
            <person name="Abad J.P."/>
            <person name="Abt D.N."/>
            <person name="Adryan B."/>
            <person name="Aguade M."/>
            <person name="Akashi H."/>
            <person name="Anderson W.W."/>
            <person name="Aquadro C.F."/>
            <person name="Ardell D.H."/>
            <person name="Arguello R."/>
            <person name="Artieri C.G."/>
            <person name="Barbash D.A."/>
            <person name="Barker D."/>
            <person name="Barsanti P."/>
            <person name="Batterham P."/>
            <person name="Batzoglou S."/>
            <person name="Begun D."/>
            <person name="Bhutkar A."/>
            <person name="Blanco E."/>
            <person name="Bosak S.A."/>
            <person name="Bradley R.K."/>
            <person name="Brand A.D."/>
            <person name="Brent M.R."/>
            <person name="Brooks A.N."/>
            <person name="Brown R.H."/>
            <person name="Butlin R.K."/>
            <person name="Caggese C."/>
            <person name="Calvi B.R."/>
            <person name="Bernardo de Carvalho A."/>
            <person name="Caspi A."/>
            <person name="Castrezana S."/>
            <person name="Celniker S.E."/>
            <person name="Chang J.L."/>
            <person name="Chapple C."/>
            <person name="Chatterji S."/>
            <person name="Chinwalla A."/>
            <person name="Civetta A."/>
            <person name="Clifton S.W."/>
            <person name="Comeron J.M."/>
            <person name="Costello J.C."/>
            <person name="Coyne J.A."/>
            <person name="Daub J."/>
            <person name="David R.G."/>
            <person name="Delcher A.L."/>
            <person name="Delehaunty K."/>
            <person name="Do C.B."/>
            <person name="Ebling H."/>
            <person name="Edwards K."/>
            <person name="Eickbush T."/>
            <person name="Evans J.D."/>
            <person name="Filipski A."/>
            <person name="Findeiss S."/>
            <person name="Freyhult E."/>
            <person name="Fulton L."/>
            <person name="Fulton R."/>
            <person name="Garcia A.C."/>
            <person name="Gardiner A."/>
            <person name="Garfield D.A."/>
            <person name="Garvin B.E."/>
            <person name="Gibson G."/>
            <person name="Gilbert D."/>
            <person name="Gnerre S."/>
            <person name="Godfrey J."/>
            <person name="Good R."/>
            <person name="Gotea V."/>
            <person name="Gravely B."/>
            <person name="Greenberg A.J."/>
            <person name="Griffiths-Jones S."/>
            <person name="Gross S."/>
            <person name="Guigo R."/>
            <person name="Gustafson E.A."/>
            <person name="Haerty W."/>
            <person name="Hahn M.W."/>
            <person name="Halligan D.L."/>
            <person name="Halpern A.L."/>
            <person name="Halter G.M."/>
            <person name="Han M.V."/>
            <person name="Heger A."/>
            <person name="Hillier L."/>
            <person name="Hinrichs A.S."/>
            <person name="Holmes I."/>
            <person name="Hoskins R.A."/>
            <person name="Hubisz M.J."/>
            <person name="Hultmark D."/>
            <person name="Huntley M.A."/>
            <person name="Jaffe D.B."/>
            <person name="Jagadeeshan S."/>
            <person name="Jeck W.R."/>
            <person name="Johnson J."/>
            <person name="Jones C.D."/>
            <person name="Jordan W.C."/>
            <person name="Karpen G.H."/>
            <person name="Kataoka E."/>
            <person name="Keightley P.D."/>
            <person name="Kheradpour P."/>
            <person name="Kirkness E.F."/>
            <person name="Koerich L.B."/>
            <person name="Kristiansen K."/>
            <person name="Kudrna D."/>
            <person name="Kulathinal R.J."/>
            <person name="Kumar S."/>
            <person name="Kwok R."/>
            <person name="Lander E."/>
            <person name="Langley C.H."/>
            <person name="Lapoint R."/>
            <person name="Lazzaro B.P."/>
            <person name="Lee S.J."/>
            <person name="Levesque L."/>
            <person name="Li R."/>
            <person name="Lin C.F."/>
            <person name="Lin M.F."/>
            <person name="Lindblad-Toh K."/>
            <person name="Llopart A."/>
            <person name="Long M."/>
            <person name="Low L."/>
            <person name="Lozovsky E."/>
            <person name="Lu J."/>
            <person name="Luo M."/>
            <person name="Machado C.A."/>
            <person name="Makalowski W."/>
            <person name="Marzo M."/>
            <person name="Matsuda M."/>
            <person name="Matzkin L."/>
            <person name="McAllister B."/>
            <person name="McBride C.S."/>
            <person name="McKernan B."/>
            <person name="McKernan K."/>
            <person name="Mendez-Lago M."/>
            <person name="Minx P."/>
            <person name="Mollenhauer M.U."/>
            <person name="Montooth K."/>
            <person name="Mount S.M."/>
            <person name="Mu X."/>
            <person name="Myers E."/>
            <person name="Negre B."/>
            <person name="Newfeld S."/>
            <person name="Nielsen R."/>
            <person name="Noor M.A."/>
            <person name="O'Grady P."/>
            <person name="Pachter L."/>
            <person name="Papaceit M."/>
            <person name="Parisi M.J."/>
            <person name="Parisi M."/>
            <person name="Parts L."/>
            <person name="Pedersen J.S."/>
            <person name="Pesole G."/>
            <person name="Phillippy A.M."/>
            <person name="Ponting C.P."/>
            <person name="Pop M."/>
            <person name="Porcelli D."/>
            <person name="Powell J.R."/>
            <person name="Prohaska S."/>
            <person name="Pruitt K."/>
            <person name="Puig M."/>
            <person name="Quesneville H."/>
            <person name="Ram K.R."/>
            <person name="Rand D."/>
            <person name="Rasmussen M.D."/>
            <person name="Reed L.K."/>
            <person name="Reenan R."/>
            <person name="Reily A."/>
            <person name="Remington K.A."/>
            <person name="Rieger T.T."/>
            <person name="Ritchie M.G."/>
            <person name="Robin C."/>
            <person name="Rogers Y.H."/>
            <person name="Rohde C."/>
            <person name="Rozas J."/>
            <person name="Rubenfield M.J."/>
            <person name="Ruiz A."/>
            <person name="Russo S."/>
            <person name="Salzberg S.L."/>
            <person name="Sanchez-Gracia A."/>
            <person name="Saranga D.J."/>
            <person name="Sato H."/>
            <person name="Schaeffer S.W."/>
            <person name="Schatz M.C."/>
            <person name="Schlenke T."/>
            <person name="Schwartz R."/>
            <person name="Segarra C."/>
            <person name="Singh R.S."/>
            <person name="Sirot L."/>
            <person name="Sirota M."/>
            <person name="Sisneros N.B."/>
            <person name="Smith C.D."/>
            <person name="Smith T.F."/>
            <person name="Spieth J."/>
            <person name="Stage D.E."/>
            <person name="Stark A."/>
            <person name="Stephan W."/>
            <person name="Strausberg R.L."/>
            <person name="Strempel S."/>
            <person name="Sturgill D."/>
            <person name="Sutton G."/>
            <person name="Sutton G.G."/>
            <person name="Tao W."/>
            <person name="Teichmann S."/>
            <person name="Tobari Y.N."/>
            <person name="Tomimura Y."/>
            <person name="Tsolas J.M."/>
            <person name="Valente V.L."/>
            <person name="Venter E."/>
            <person name="Venter J.C."/>
            <person name="Vicario S."/>
            <person name="Vieira F.G."/>
            <person name="Vilella A.J."/>
            <person name="Villasante A."/>
            <person name="Walenz B."/>
            <person name="Wang J."/>
            <person name="Wasserman M."/>
            <person name="Watts T."/>
            <person name="Wilson D."/>
            <person name="Wilson R.K."/>
            <person name="Wing R.A."/>
            <person name="Wolfner M.F."/>
            <person name="Wong A."/>
            <person name="Wong G.K."/>
            <person name="Wu C.I."/>
            <person name="Wu G."/>
            <person name="Yamamoto D."/>
            <person name="Yang H.P."/>
            <person name="Yang S.P."/>
            <person name="Yorke J.A."/>
            <person name="Yoshida K."/>
            <person name="Zdobnov E."/>
            <person name="Zhang P."/>
            <person name="Zhang Y."/>
            <person name="Zimin A.V."/>
            <person name="Baldwin J."/>
            <person name="Abdouelleil A."/>
            <person name="Abdulkadir J."/>
            <person name="Abebe A."/>
            <person name="Abera B."/>
            <person name="Abreu J."/>
            <person name="Acer S.C."/>
            <person name="Aftuck L."/>
            <person name="Alexander A."/>
            <person name="An P."/>
            <person name="Anderson E."/>
            <person name="Anderson S."/>
            <person name="Arachi H."/>
            <person name="Azer M."/>
            <person name="Bachantsang P."/>
            <person name="Barry A."/>
            <person name="Bayul T."/>
            <person name="Berlin A."/>
            <person name="Bessette D."/>
            <person name="Bloom T."/>
            <person name="Blye J."/>
            <person name="Boguslavskiy L."/>
            <person name="Bonnet C."/>
            <person name="Boukhgalter B."/>
            <person name="Bourzgui I."/>
            <person name="Brown A."/>
            <person name="Cahill P."/>
            <person name="Channer S."/>
            <person name="Cheshatsang Y."/>
            <person name="Chuda L."/>
            <person name="Citroen M."/>
            <person name="Collymore A."/>
            <person name="Cooke P."/>
            <person name="Costello M."/>
            <person name="D'Aco K."/>
            <person name="Daza R."/>
            <person name="De Haan G."/>
            <person name="DeGray S."/>
            <person name="DeMaso C."/>
            <person name="Dhargay N."/>
            <person name="Dooley K."/>
            <person name="Dooley E."/>
            <person name="Doricent M."/>
            <person name="Dorje P."/>
            <person name="Dorjee K."/>
            <person name="Dupes A."/>
            <person name="Elong R."/>
            <person name="Falk J."/>
            <person name="Farina A."/>
            <person name="Faro S."/>
            <person name="Ferguson D."/>
            <person name="Fisher S."/>
            <person name="Foley C.D."/>
            <person name="Franke A."/>
            <person name="Friedrich D."/>
            <person name="Gadbois L."/>
            <person name="Gearin G."/>
            <person name="Gearin C.R."/>
            <person name="Giannoukos G."/>
            <person name="Goode T."/>
            <person name="Graham J."/>
            <person name="Grandbois E."/>
            <person name="Grewal S."/>
            <person name="Gyaltsen K."/>
            <person name="Hafez N."/>
            <person name="Hagos B."/>
            <person name="Hall J."/>
            <person name="Henson C."/>
            <person name="Hollinger A."/>
            <person name="Honan T."/>
            <person name="Huard M.D."/>
            <person name="Hughes L."/>
            <person name="Hurhula B."/>
            <person name="Husby M.E."/>
            <person name="Kamat A."/>
            <person name="Kanga B."/>
            <person name="Kashin S."/>
            <person name="Khazanovich D."/>
            <person name="Kisner P."/>
            <person name="Lance K."/>
            <person name="Lara M."/>
            <person name="Lee W."/>
            <person name="Lennon N."/>
            <person name="Letendre F."/>
            <person name="LeVine R."/>
            <person name="Lipovsky A."/>
            <person name="Liu X."/>
            <person name="Liu J."/>
            <person name="Liu S."/>
            <person name="Lokyitsang T."/>
            <person name="Lokyitsang Y."/>
            <person name="Lubonja R."/>
            <person name="Lui A."/>
            <person name="MacDonald P."/>
            <person name="Magnisalis V."/>
            <person name="Maru K."/>
            <person name="Matthews C."/>
            <person name="McCusker W."/>
            <person name="McDonough S."/>
            <person name="Mehta T."/>
            <person name="Meldrim J."/>
            <person name="Meneus L."/>
            <person name="Mihai O."/>
            <person name="Mihalev A."/>
            <person name="Mihova T."/>
            <person name="Mittelman R."/>
            <person name="Mlenga V."/>
            <person name="Montmayeur A."/>
            <person name="Mulrain L."/>
            <person name="Navidi A."/>
            <person name="Naylor J."/>
            <person name="Negash T."/>
            <person name="Nguyen T."/>
            <person name="Nguyen N."/>
            <person name="Nicol R."/>
            <person name="Norbu C."/>
            <person name="Norbu N."/>
            <person name="Novod N."/>
            <person name="O'Neill B."/>
            <person name="Osman S."/>
            <person name="Markiewicz E."/>
            <person name="Oyono O.L."/>
            <person name="Patti C."/>
            <person name="Phunkhang P."/>
            <person name="Pierre F."/>
            <person name="Priest M."/>
            <person name="Raghuraman S."/>
            <person name="Rege F."/>
            <person name="Reyes R."/>
            <person name="Rise C."/>
            <person name="Rogov P."/>
            <person name="Ross K."/>
            <person name="Ryan E."/>
            <person name="Settipalli S."/>
            <person name="Shea T."/>
            <person name="Sherpa N."/>
            <person name="Shi L."/>
            <person name="Shih D."/>
            <person name="Sparrow T."/>
            <person name="Spaulding J."/>
            <person name="Stalker J."/>
            <person name="Stange-Thomann N."/>
            <person name="Stavropoulos S."/>
            <person name="Stone C."/>
            <person name="Strader C."/>
            <person name="Tesfaye S."/>
            <person name="Thomson T."/>
            <person name="Thoulutsang Y."/>
            <person name="Thoulutsang D."/>
            <person name="Topham K."/>
            <person name="Topping I."/>
            <person name="Tsamla T."/>
            <person name="Vassiliev H."/>
            <person name="Vo A."/>
            <person name="Wangchuk T."/>
            <person name="Wangdi T."/>
            <person name="Weiand M."/>
            <person name="Wilkinson J."/>
            <person name="Wilson A."/>
            <person name="Yadav S."/>
            <person name="Young G."/>
            <person name="Yu Q."/>
            <person name="Zembek L."/>
            <person name="Zhong D."/>
            <person name="Zimmer A."/>
            <person name="Zwirko Z."/>
            <person name="Jaffe D.B."/>
            <person name="Alvarez P."/>
            <person name="Brockman W."/>
            <person name="Butler J."/>
            <person name="Chin C."/>
            <person name="Gnerre S."/>
            <person name="Grabherr M."/>
            <person name="Kleber M."/>
            <person name="Mauceli E."/>
            <person name="MacCallum I."/>
        </authorList>
    </citation>
    <scope>NUCLEOTIDE SEQUENCE [LARGE SCALE GENOMIC DNA]</scope>
    <source>
        <strain evidence="3">Tucson 14030-0811.24</strain>
    </source>
</reference>
<dbReference type="EMBL" id="CH964272">
    <property type="protein sequence ID" value="KRG00098.1"/>
    <property type="molecule type" value="Genomic_DNA"/>
</dbReference>
<proteinExistence type="predicted"/>
<dbReference type="FunCoup" id="A0A0Q9X4W2">
    <property type="interactions" value="3"/>
</dbReference>
<keyword evidence="1" id="KW-0732">Signal</keyword>
<dbReference type="STRING" id="7260.A0A0Q9X4W2"/>
<name>A0A0Q9X4W2_DROWI</name>
<evidence type="ECO:0000256" key="1">
    <source>
        <dbReference type="SAM" id="SignalP"/>
    </source>
</evidence>
<dbReference type="InParanoid" id="A0A0Q9X4W2"/>
<feature type="signal peptide" evidence="1">
    <location>
        <begin position="1"/>
        <end position="20"/>
    </location>
</feature>
<evidence type="ECO:0000313" key="3">
    <source>
        <dbReference type="Proteomes" id="UP000007798"/>
    </source>
</evidence>
<feature type="chain" id="PRO_5006387546" evidence="1">
    <location>
        <begin position="21"/>
        <end position="120"/>
    </location>
</feature>
<dbReference type="PROSITE" id="PS51257">
    <property type="entry name" value="PROKAR_LIPOPROTEIN"/>
    <property type="match status" value="1"/>
</dbReference>
<organism evidence="2 3">
    <name type="scientific">Drosophila willistoni</name>
    <name type="common">Fruit fly</name>
    <dbReference type="NCBI Taxonomy" id="7260"/>
    <lineage>
        <taxon>Eukaryota</taxon>
        <taxon>Metazoa</taxon>
        <taxon>Ecdysozoa</taxon>
        <taxon>Arthropoda</taxon>
        <taxon>Hexapoda</taxon>
        <taxon>Insecta</taxon>
        <taxon>Pterygota</taxon>
        <taxon>Neoptera</taxon>
        <taxon>Endopterygota</taxon>
        <taxon>Diptera</taxon>
        <taxon>Brachycera</taxon>
        <taxon>Muscomorpha</taxon>
        <taxon>Ephydroidea</taxon>
        <taxon>Drosophilidae</taxon>
        <taxon>Drosophila</taxon>
        <taxon>Sophophora</taxon>
    </lineage>
</organism>
<dbReference type="Proteomes" id="UP000007798">
    <property type="component" value="Unassembled WGS sequence"/>
</dbReference>
<accession>A0A0Q9X4W2</accession>
<dbReference type="AlphaFoldDB" id="A0A0Q9X4W2"/>
<gene>
    <name evidence="2" type="primary">Dwil\GK27947</name>
    <name evidence="2" type="ORF">Dwil_GK27947</name>
</gene>
<dbReference type="OrthoDB" id="7872179at2759"/>
<dbReference type="KEGG" id="dwi:26529949"/>
<sequence>MRDFTAFVVLALSVLTVAQAAVYIGGGCYDCNPPNGQAPGVYTGGNGGGGRGNGGGGNYYNPGSGGGGGSGRPVYSGNFGPGYSNGGGGGGGARYGGGGGGGGGRGYNDYDSGLTQIITG</sequence>
<protein>
    <submittedName>
        <fullName evidence="2">Uncharacterized protein</fullName>
    </submittedName>
</protein>
<evidence type="ECO:0000313" key="2">
    <source>
        <dbReference type="EMBL" id="KRG00098.1"/>
    </source>
</evidence>
<keyword evidence="3" id="KW-1185">Reference proteome</keyword>